<dbReference type="Proteomes" id="UP001500426">
    <property type="component" value="Unassembled WGS sequence"/>
</dbReference>
<evidence type="ECO:0000313" key="2">
    <source>
        <dbReference type="Proteomes" id="UP001500426"/>
    </source>
</evidence>
<sequence length="418" mass="47877">MVLLVDLDGTLTNTAHPQFKKMKDGLEDTIISLIPVFPGAIDFINHQKNLGNQIIIASDSHPKYVNKIATEIFNTDFIFLADKPNPERTLEYINTDENLKNLFIDRDNFILIGDSFLDIELGRRLNIRTIFTEFYVASEIEERDGIGQGWKPLKMGPTYYAKSYNDISTIVANPLENLLAIESAFQDKNSNKAVPFKFVKYQNGFTAFRCLARQEDGECDSYGRADKYYQIDNPNRSSDFLKTLATGINNYINAVENQKQFSWDYLTYVSDKKTTTPPNKMKEIFDLVESTIPKVKLFEWRDDVEGSLRNRPDYASRRAFINKYLFTSDNFDFKDKSIIIIDDQFTSSATAYEIATQLRNKGAKNILFIALFYLILPIHAKTCPRCNSNMRISIRKGDGAKFYNCPYNSGCGLSIRIS</sequence>
<reference evidence="2" key="1">
    <citation type="journal article" date="2019" name="Int. J. Syst. Evol. Microbiol.">
        <title>The Global Catalogue of Microorganisms (GCM) 10K type strain sequencing project: providing services to taxonomists for standard genome sequencing and annotation.</title>
        <authorList>
            <consortium name="The Broad Institute Genomics Platform"/>
            <consortium name="The Broad Institute Genome Sequencing Center for Infectious Disease"/>
            <person name="Wu L."/>
            <person name="Ma J."/>
        </authorList>
    </citation>
    <scope>NUCLEOTIDE SEQUENCE [LARGE SCALE GENOMIC DNA]</scope>
    <source>
        <strain evidence="2">JCM 17068</strain>
    </source>
</reference>
<name>A0ABP7V4U8_9FLAO</name>
<dbReference type="EMBL" id="BAABCS010000031">
    <property type="protein sequence ID" value="GAA4059645.1"/>
    <property type="molecule type" value="Genomic_DNA"/>
</dbReference>
<dbReference type="SUPFAM" id="SSF53271">
    <property type="entry name" value="PRTase-like"/>
    <property type="match status" value="1"/>
</dbReference>
<keyword evidence="2" id="KW-1185">Reference proteome</keyword>
<dbReference type="Gene3D" id="3.40.50.2020">
    <property type="match status" value="1"/>
</dbReference>
<dbReference type="InterPro" id="IPR000836">
    <property type="entry name" value="PRTase_dom"/>
</dbReference>
<organism evidence="1 2">
    <name type="scientific">Flavobacterium chungnamense</name>
    <dbReference type="NCBI Taxonomy" id="706182"/>
    <lineage>
        <taxon>Bacteria</taxon>
        <taxon>Pseudomonadati</taxon>
        <taxon>Bacteroidota</taxon>
        <taxon>Flavobacteriia</taxon>
        <taxon>Flavobacteriales</taxon>
        <taxon>Flavobacteriaceae</taxon>
        <taxon>Flavobacterium</taxon>
    </lineage>
</organism>
<dbReference type="SUPFAM" id="SSF56784">
    <property type="entry name" value="HAD-like"/>
    <property type="match status" value="1"/>
</dbReference>
<dbReference type="CDD" id="cd01427">
    <property type="entry name" value="HAD_like"/>
    <property type="match status" value="1"/>
</dbReference>
<dbReference type="InterPro" id="IPR023214">
    <property type="entry name" value="HAD_sf"/>
</dbReference>
<dbReference type="CDD" id="cd06223">
    <property type="entry name" value="PRTases_typeI"/>
    <property type="match status" value="1"/>
</dbReference>
<dbReference type="InterPro" id="IPR029057">
    <property type="entry name" value="PRTase-like"/>
</dbReference>
<dbReference type="RefSeq" id="WP_345095769.1">
    <property type="nucleotide sequence ID" value="NZ_BAABCS010000031.1"/>
</dbReference>
<protein>
    <submittedName>
        <fullName evidence="1">Uncharacterized protein</fullName>
    </submittedName>
</protein>
<comment type="caution">
    <text evidence="1">The sequence shown here is derived from an EMBL/GenBank/DDBJ whole genome shotgun (WGS) entry which is preliminary data.</text>
</comment>
<dbReference type="InterPro" id="IPR036412">
    <property type="entry name" value="HAD-like_sf"/>
</dbReference>
<gene>
    <name evidence="1" type="ORF">GCM10022388_28110</name>
</gene>
<accession>A0ABP7V4U8</accession>
<evidence type="ECO:0000313" key="1">
    <source>
        <dbReference type="EMBL" id="GAA4059645.1"/>
    </source>
</evidence>
<proteinExistence type="predicted"/>
<dbReference type="Gene3D" id="3.40.50.1000">
    <property type="entry name" value="HAD superfamily/HAD-like"/>
    <property type="match status" value="1"/>
</dbReference>